<dbReference type="InterPro" id="IPR047947">
    <property type="entry name" value="OTU4_OTU"/>
</dbReference>
<evidence type="ECO:0000256" key="2">
    <source>
        <dbReference type="ARBA" id="ARBA00022801"/>
    </source>
</evidence>
<evidence type="ECO:0000313" key="5">
    <source>
        <dbReference type="EMBL" id="ERN13181.1"/>
    </source>
</evidence>
<evidence type="ECO:0000256" key="3">
    <source>
        <dbReference type="RuleBase" id="RU367104"/>
    </source>
</evidence>
<reference evidence="6" key="1">
    <citation type="journal article" date="2013" name="Science">
        <title>The Amborella genome and the evolution of flowering plants.</title>
        <authorList>
            <consortium name="Amborella Genome Project"/>
        </authorList>
    </citation>
    <scope>NUCLEOTIDE SEQUENCE [LARGE SCALE GENOMIC DNA]</scope>
</reference>
<protein>
    <recommendedName>
        <fullName evidence="3">Ubiquitin thioesterase OTU</fullName>
        <ecNumber evidence="3">3.4.19.12</ecNumber>
    </recommendedName>
</protein>
<dbReference type="OrthoDB" id="409956at2759"/>
<dbReference type="PANTHER" id="PTHR13312:SF6">
    <property type="entry name" value="UBIQUITIN THIOESTERASE OTU"/>
    <property type="match status" value="1"/>
</dbReference>
<dbReference type="EC" id="3.4.19.12" evidence="3"/>
<dbReference type="InterPro" id="IPR038765">
    <property type="entry name" value="Papain-like_cys_pep_sf"/>
</dbReference>
<comment type="function">
    <text evidence="3">Hydrolase that can remove conjugated ubiquitin from proteins and may therefore play an important regulatory role at the level of protein turnover by preventing degradation.</text>
</comment>
<keyword evidence="2 3" id="KW-0378">Hydrolase</keyword>
<keyword evidence="6" id="KW-1185">Reference proteome</keyword>
<evidence type="ECO:0000259" key="4">
    <source>
        <dbReference type="PROSITE" id="PS50802"/>
    </source>
</evidence>
<comment type="subcellular location">
    <subcellularLocation>
        <location evidence="3">Cytoplasm</location>
    </subcellularLocation>
</comment>
<keyword evidence="3" id="KW-0788">Thiol protease</keyword>
<dbReference type="CDD" id="cd22760">
    <property type="entry name" value="OTU_plant_OTU4-like"/>
    <property type="match status" value="1"/>
</dbReference>
<dbReference type="OMA" id="SIETCCH"/>
<comment type="catalytic activity">
    <reaction evidence="1 3">
        <text>Thiol-dependent hydrolysis of ester, thioester, amide, peptide and isopeptide bonds formed by the C-terminal Gly of ubiquitin (a 76-residue protein attached to proteins as an intracellular targeting signal).</text>
        <dbReference type="EC" id="3.4.19.12"/>
    </reaction>
</comment>
<feature type="domain" description="OTU" evidence="4">
    <location>
        <begin position="190"/>
        <end position="330"/>
    </location>
</feature>
<dbReference type="KEGG" id="atr:18441419"/>
<dbReference type="HOGENOM" id="CLU_081990_0_0_1"/>
<dbReference type="EMBL" id="KI392591">
    <property type="protein sequence ID" value="ERN13181.1"/>
    <property type="molecule type" value="Genomic_DNA"/>
</dbReference>
<dbReference type="Proteomes" id="UP000017836">
    <property type="component" value="Unassembled WGS sequence"/>
</dbReference>
<dbReference type="AlphaFoldDB" id="W1PYV9"/>
<organism evidence="5 6">
    <name type="scientific">Amborella trichopoda</name>
    <dbReference type="NCBI Taxonomy" id="13333"/>
    <lineage>
        <taxon>Eukaryota</taxon>
        <taxon>Viridiplantae</taxon>
        <taxon>Streptophyta</taxon>
        <taxon>Embryophyta</taxon>
        <taxon>Tracheophyta</taxon>
        <taxon>Spermatophyta</taxon>
        <taxon>Magnoliopsida</taxon>
        <taxon>Amborellales</taxon>
        <taxon>Amborellaceae</taxon>
        <taxon>Amborella</taxon>
    </lineage>
</organism>
<dbReference type="SUPFAM" id="SSF54001">
    <property type="entry name" value="Cysteine proteinases"/>
    <property type="match status" value="1"/>
</dbReference>
<dbReference type="Gramene" id="ERN13181">
    <property type="protein sequence ID" value="ERN13181"/>
    <property type="gene ID" value="AMTR_s00040p00212010"/>
</dbReference>
<dbReference type="GO" id="GO:0004843">
    <property type="term" value="F:cysteine-type deubiquitinase activity"/>
    <property type="evidence" value="ECO:0000318"/>
    <property type="project" value="GO_Central"/>
</dbReference>
<dbReference type="PANTHER" id="PTHR13312">
    <property type="entry name" value="HIV-INDUCED PROTEIN-7-LIKE PROTEASE"/>
    <property type="match status" value="1"/>
</dbReference>
<dbReference type="STRING" id="13333.W1PYV9"/>
<dbReference type="Gene3D" id="3.90.70.80">
    <property type="match status" value="1"/>
</dbReference>
<dbReference type="FunFam" id="3.90.70.80:FF:000007">
    <property type="entry name" value="OTU domain-containing protein"/>
    <property type="match status" value="1"/>
</dbReference>
<dbReference type="PROSITE" id="PS50802">
    <property type="entry name" value="OTU"/>
    <property type="match status" value="1"/>
</dbReference>
<evidence type="ECO:0000256" key="1">
    <source>
        <dbReference type="ARBA" id="ARBA00000707"/>
    </source>
</evidence>
<accession>W1PYV9</accession>
<keyword evidence="3" id="KW-0963">Cytoplasm</keyword>
<dbReference type="Pfam" id="PF02338">
    <property type="entry name" value="OTU"/>
    <property type="match status" value="1"/>
</dbReference>
<evidence type="ECO:0000313" key="6">
    <source>
        <dbReference type="Proteomes" id="UP000017836"/>
    </source>
</evidence>
<proteinExistence type="predicted"/>
<keyword evidence="3" id="KW-0833">Ubl conjugation pathway</keyword>
<dbReference type="eggNOG" id="KOG2606">
    <property type="taxonomic scope" value="Eukaryota"/>
</dbReference>
<dbReference type="InterPro" id="IPR003323">
    <property type="entry name" value="OTU_dom"/>
</dbReference>
<sequence length="332" mass="36927">MPLYNQCSPTIFTAQTLMLGSLCSRPKPWILSLSSLYLSPHHRPLSLSSKPIPFSTRSNGVATTANAWQSLLPLVQFSGHFSGQNGRVSGENGVKIGWFPVREEGSWNVAWDLRPARWLQGSNSAWLLFGVRACFNGYCKEEVEGPELELGLGLETEKISLEFSTLPLGLISTGKNIAVPAVKKRTFSDYRVTGVPGDGRCLFRAVAHGACLRNGKAAPNESLQRELADDLRAKVAEEILKRREETEWFIEEDFETYVKSIQQPYVWGGEPELLMASHVLQAPISVFMMDKNLGGLINIANYGQEYGKEKDSPIKVLYHGYGHYDALELFAD</sequence>
<gene>
    <name evidence="5" type="ORF">AMTR_s00040p00212010</name>
</gene>
<keyword evidence="3" id="KW-0645">Protease</keyword>
<dbReference type="GO" id="GO:0005737">
    <property type="term" value="C:cytoplasm"/>
    <property type="evidence" value="ECO:0007669"/>
    <property type="project" value="UniProtKB-SubCell"/>
</dbReference>
<name>W1PYV9_AMBTC</name>